<protein>
    <submittedName>
        <fullName evidence="1">Uncharacterized protein</fullName>
    </submittedName>
</protein>
<proteinExistence type="predicted"/>
<evidence type="ECO:0000313" key="1">
    <source>
        <dbReference type="EMBL" id="KAI4370775.1"/>
    </source>
</evidence>
<name>A0ACB9QWG5_9MYRT</name>
<reference evidence="2" key="1">
    <citation type="journal article" date="2023" name="Front. Plant Sci.">
        <title>Chromosomal-level genome assembly of Melastoma candidum provides insights into trichome evolution.</title>
        <authorList>
            <person name="Zhong Y."/>
            <person name="Wu W."/>
            <person name="Sun C."/>
            <person name="Zou P."/>
            <person name="Liu Y."/>
            <person name="Dai S."/>
            <person name="Zhou R."/>
        </authorList>
    </citation>
    <scope>NUCLEOTIDE SEQUENCE [LARGE SCALE GENOMIC DNA]</scope>
</reference>
<keyword evidence="2" id="KW-1185">Reference proteome</keyword>
<sequence length="1354" mass="149306">MNQYHIYEAIGRGKHSTVYKGRKKKTIEYFAIKSVDKSQKAKVLQEVRILHSLDHPNVLKFYSWYETSAHLWLVLEYCVGGDLISLLRQDGHLPEESVHDLATDLVRALQYIHSKGIIYCDLKPSNILMDENGGAKLCDFGLARKWSDIARAPSSSVPQGKRGTPCYMAPELFEDGGVHSYASDFWALGCVLYECYAGRPPFTGGEFTQLVKSILMDPTPPLPGNPSRPFVNLIESLLVKNPGERITWPELCGHAFWKSEFPLAALPPQPAFDSTIDRNCKPCLTECNGVKPTSPLKHQEKDARSGPRRDENTTKVPEAPAKSAASARKTNSKASEKGLEEKRKGSAYSARAVNLLRLSRIAKSNLQRENEKENYRRCLPNGSEVDSEVRIENADMELNFDENTEDDSQEEQDGCDVPTSAPVAKTSGNNDGDGKSEDMDIDMHIENSPISEVSSTDELRRGVSPANSVPGTPSNRPLNEEKNKGGTGHAQESDSSKSQGDTLLQVIWHLSDSSVRPVMPNRKADKTSEQIPSLPFAAVQPSDLSRISKEQMESLVSRTLAILSGNNSLGEKQNVIKYLEMLSSHPDAANMLINGPIMLVLIKMLRQSKVTVLRVQVAAFIGLLIRHCTLIVDDLSNSGLLGALTDGVGDRQEKIRRFSMAALGELLYYISTQSEQNGVGESPQSPSKDGKPTVVWQIPNSVIQLVCSLLRKGEDDMTQLYALRTLENVCSQGGNWSARFTSQDVISNLCYIYRAPGKPESMRLTAGSCLVRLVRFSPASIQQVMSKISFKDFASSLVKGSPREQQICVNLLIMSTLKSHATTNTGRQLLSSTEEKTLASCLVSLIEQGSEVLRGKALVLVALICKSSKKWLLHFFCSSKLISVFERLSKEKDNFVQRCLNDSMHIMASNIPSMLNTIVGDIQLLISGRRQGHMSPLNSRAVQKTNIHLFPAILNLLRSPSLKQKMSINQLLQQLAKMIKILENSFQGRDDCQSSVLRIVDSITVDCSAILLSREIFIHEILPSLAALYKGNKDGDARFLCLKILFDVMVVILNEPSSLKQSLDELKSISSLLFLPLYPAFIKDEDPIPMYAQKLLLMLIDFNLISIPDILQPTTVTQCFKFLHGDLSLANVNDVKLCVAVTSAPQLDMKLLSQLKVVRRVGSLLEFVYVKGMEDFMEPTLGLCRALLQRSVCYDKDFARPNMPALLDDRSSNATGSIKDITDFSVSASVFLDMSGSPDANISDMASECVVLLLKAAPREGAAGLFGNLSKVSAVLGGWKRGGGASLPVQRMVHALGYSCRQYMLHGMILSVSMMEVSRIEGILSDMKNCGEVGALAQAAAQVCSELRRFPRNV</sequence>
<gene>
    <name evidence="1" type="ORF">MLD38_019085</name>
</gene>
<comment type="caution">
    <text evidence="1">The sequence shown here is derived from an EMBL/GenBank/DDBJ whole genome shotgun (WGS) entry which is preliminary data.</text>
</comment>
<dbReference type="Proteomes" id="UP001057402">
    <property type="component" value="Chromosome 5"/>
</dbReference>
<dbReference type="EMBL" id="CM042884">
    <property type="protein sequence ID" value="KAI4370775.1"/>
    <property type="molecule type" value="Genomic_DNA"/>
</dbReference>
<accession>A0ACB9QWG5</accession>
<evidence type="ECO:0000313" key="2">
    <source>
        <dbReference type="Proteomes" id="UP001057402"/>
    </source>
</evidence>
<organism evidence="1 2">
    <name type="scientific">Melastoma candidum</name>
    <dbReference type="NCBI Taxonomy" id="119954"/>
    <lineage>
        <taxon>Eukaryota</taxon>
        <taxon>Viridiplantae</taxon>
        <taxon>Streptophyta</taxon>
        <taxon>Embryophyta</taxon>
        <taxon>Tracheophyta</taxon>
        <taxon>Spermatophyta</taxon>
        <taxon>Magnoliopsida</taxon>
        <taxon>eudicotyledons</taxon>
        <taxon>Gunneridae</taxon>
        <taxon>Pentapetalae</taxon>
        <taxon>rosids</taxon>
        <taxon>malvids</taxon>
        <taxon>Myrtales</taxon>
        <taxon>Melastomataceae</taxon>
        <taxon>Melastomatoideae</taxon>
        <taxon>Melastomateae</taxon>
        <taxon>Melastoma</taxon>
    </lineage>
</organism>